<reference evidence="1 2" key="1">
    <citation type="journal article" date="2015" name="Genome Announc.">
        <title>Draft Genome Sequence and Gene Annotation of the Entomopathogenic Fungus Verticillium hemipterigenum.</title>
        <authorList>
            <person name="Horn F."/>
            <person name="Habel A."/>
            <person name="Scharf D.H."/>
            <person name="Dworschak J."/>
            <person name="Brakhage A.A."/>
            <person name="Guthke R."/>
            <person name="Hertweck C."/>
            <person name="Linde J."/>
        </authorList>
    </citation>
    <scope>NUCLEOTIDE SEQUENCE [LARGE SCALE GENOMIC DNA]</scope>
</reference>
<evidence type="ECO:0000313" key="1">
    <source>
        <dbReference type="EMBL" id="CEJ91248.1"/>
    </source>
</evidence>
<protein>
    <recommendedName>
        <fullName evidence="3">DUF1857-domain-containing protein</fullName>
    </recommendedName>
</protein>
<dbReference type="InterPro" id="IPR023393">
    <property type="entry name" value="START-like_dom_sf"/>
</dbReference>
<sequence>MAILHLAATAPINPPGATPVLNKEQVWAGLQRKVRFAHEFVPPITSCIVEKEEGNVVTRRVVFEGVRELSETCTEYAPCRVDFRLEDGSEVANIVGDGPSGDEHDLHLTYAFKWVMPDIAEGSEEAKQTLAKQQEMARGAISSSLATIRKMYAEGKL</sequence>
<dbReference type="Proteomes" id="UP000039046">
    <property type="component" value="Unassembled WGS sequence"/>
</dbReference>
<organism evidence="1 2">
    <name type="scientific">[Torrubiella] hemipterigena</name>
    <dbReference type="NCBI Taxonomy" id="1531966"/>
    <lineage>
        <taxon>Eukaryota</taxon>
        <taxon>Fungi</taxon>
        <taxon>Dikarya</taxon>
        <taxon>Ascomycota</taxon>
        <taxon>Pezizomycotina</taxon>
        <taxon>Sordariomycetes</taxon>
        <taxon>Hypocreomycetidae</taxon>
        <taxon>Hypocreales</taxon>
        <taxon>Clavicipitaceae</taxon>
        <taxon>Clavicipitaceae incertae sedis</taxon>
        <taxon>'Torrubiella' clade</taxon>
    </lineage>
</organism>
<dbReference type="Pfam" id="PF08982">
    <property type="entry name" value="AtaL"/>
    <property type="match status" value="1"/>
</dbReference>
<gene>
    <name evidence="1" type="ORF">VHEMI06972</name>
</gene>
<evidence type="ECO:0000313" key="2">
    <source>
        <dbReference type="Proteomes" id="UP000039046"/>
    </source>
</evidence>
<dbReference type="InterPro" id="IPR015075">
    <property type="entry name" value="AtaL"/>
</dbReference>
<dbReference type="OrthoDB" id="2320332at2759"/>
<evidence type="ECO:0008006" key="3">
    <source>
        <dbReference type="Google" id="ProtNLM"/>
    </source>
</evidence>
<dbReference type="EMBL" id="CDHN01000003">
    <property type="protein sequence ID" value="CEJ91248.1"/>
    <property type="molecule type" value="Genomic_DNA"/>
</dbReference>
<dbReference type="STRING" id="1531966.A0A0A1TKT6"/>
<dbReference type="CDD" id="cd08863">
    <property type="entry name" value="SRPBCC_DUF1857"/>
    <property type="match status" value="1"/>
</dbReference>
<dbReference type="HOGENOM" id="CLU_111642_2_0_1"/>
<dbReference type="AlphaFoldDB" id="A0A0A1TKT6"/>
<keyword evidence="2" id="KW-1185">Reference proteome</keyword>
<dbReference type="Gene3D" id="3.30.530.20">
    <property type="match status" value="1"/>
</dbReference>
<accession>A0A0A1TKT6</accession>
<proteinExistence type="predicted"/>
<name>A0A0A1TKT6_9HYPO</name>
<dbReference type="SUPFAM" id="SSF55961">
    <property type="entry name" value="Bet v1-like"/>
    <property type="match status" value="1"/>
</dbReference>